<keyword evidence="1" id="KW-1133">Transmembrane helix</keyword>
<dbReference type="EMBL" id="BMIJ01000008">
    <property type="protein sequence ID" value="GGC06690.1"/>
    <property type="molecule type" value="Genomic_DNA"/>
</dbReference>
<feature type="transmembrane region" description="Helical" evidence="1">
    <location>
        <begin position="44"/>
        <end position="61"/>
    </location>
</feature>
<reference evidence="3" key="1">
    <citation type="journal article" date="2019" name="Int. J. Syst. Evol. Microbiol.">
        <title>The Global Catalogue of Microorganisms (GCM) 10K type strain sequencing project: providing services to taxonomists for standard genome sequencing and annotation.</title>
        <authorList>
            <consortium name="The Broad Institute Genomics Platform"/>
            <consortium name="The Broad Institute Genome Sequencing Center for Infectious Disease"/>
            <person name="Wu L."/>
            <person name="Ma J."/>
        </authorList>
    </citation>
    <scope>NUCLEOTIDE SEQUENCE [LARGE SCALE GENOMIC DNA]</scope>
    <source>
        <strain evidence="3">CGMCC 1.15341</strain>
    </source>
</reference>
<dbReference type="PANTHER" id="PTHR28008">
    <property type="entry name" value="DOMAIN PROTEIN, PUTATIVE (AFU_ORTHOLOGUE AFUA_3G10980)-RELATED"/>
    <property type="match status" value="1"/>
</dbReference>
<proteinExistence type="predicted"/>
<feature type="transmembrane region" description="Helical" evidence="1">
    <location>
        <begin position="93"/>
        <end position="115"/>
    </location>
</feature>
<evidence type="ECO:0008006" key="4">
    <source>
        <dbReference type="Google" id="ProtNLM"/>
    </source>
</evidence>
<gene>
    <name evidence="2" type="ORF">GCM10011352_36140</name>
</gene>
<protein>
    <recommendedName>
        <fullName evidence="4">VanZ-like domain-containing protein</fullName>
    </recommendedName>
</protein>
<feature type="transmembrane region" description="Helical" evidence="1">
    <location>
        <begin position="12"/>
        <end position="29"/>
    </location>
</feature>
<evidence type="ECO:0000313" key="2">
    <source>
        <dbReference type="EMBL" id="GGC06690.1"/>
    </source>
</evidence>
<comment type="caution">
    <text evidence="2">The sequence shown here is derived from an EMBL/GenBank/DDBJ whole genome shotgun (WGS) entry which is preliminary data.</text>
</comment>
<organism evidence="2 3">
    <name type="scientific">Marinobacterium zhoushanense</name>
    <dbReference type="NCBI Taxonomy" id="1679163"/>
    <lineage>
        <taxon>Bacteria</taxon>
        <taxon>Pseudomonadati</taxon>
        <taxon>Pseudomonadota</taxon>
        <taxon>Gammaproteobacteria</taxon>
        <taxon>Oceanospirillales</taxon>
        <taxon>Oceanospirillaceae</taxon>
        <taxon>Marinobacterium</taxon>
    </lineage>
</organism>
<keyword evidence="3" id="KW-1185">Reference proteome</keyword>
<sequence>MKQLIAGKPYLYRQLPFWSALAALLYGLLRPQSPPDLFYQSDKWLHLMAFAVLAICAHIAFRVLPTGLLWGVLLLTAPGLELLQHLVQPYRTFSALDALANLSGVLLGGAAWWLYTRR</sequence>
<evidence type="ECO:0000256" key="1">
    <source>
        <dbReference type="SAM" id="Phobius"/>
    </source>
</evidence>
<name>A0ABQ1KTJ4_9GAMM</name>
<dbReference type="RefSeq" id="WP_188750918.1">
    <property type="nucleotide sequence ID" value="NZ_BMIJ01000008.1"/>
</dbReference>
<keyword evidence="1" id="KW-0472">Membrane</keyword>
<accession>A0ABQ1KTJ4</accession>
<keyword evidence="1" id="KW-0812">Transmembrane</keyword>
<dbReference type="Proteomes" id="UP000629025">
    <property type="component" value="Unassembled WGS sequence"/>
</dbReference>
<dbReference type="PANTHER" id="PTHR28008:SF1">
    <property type="entry name" value="DOMAIN PROTEIN, PUTATIVE (AFU_ORTHOLOGUE AFUA_3G10980)-RELATED"/>
    <property type="match status" value="1"/>
</dbReference>
<evidence type="ECO:0000313" key="3">
    <source>
        <dbReference type="Proteomes" id="UP000629025"/>
    </source>
</evidence>